<dbReference type="STRING" id="1072389.K1XMR9"/>
<feature type="compositionally biased region" description="Basic and acidic residues" evidence="1">
    <location>
        <begin position="1"/>
        <end position="12"/>
    </location>
</feature>
<dbReference type="CDD" id="cd18186">
    <property type="entry name" value="BTB_POZ_ZBTB_KLHL-like"/>
    <property type="match status" value="1"/>
</dbReference>
<dbReference type="InterPro" id="IPR011333">
    <property type="entry name" value="SKP1/BTB/POZ_sf"/>
</dbReference>
<dbReference type="Gene3D" id="3.30.710.10">
    <property type="entry name" value="Potassium Channel Kv1.1, Chain A"/>
    <property type="match status" value="1"/>
</dbReference>
<accession>K1XMR9</accession>
<keyword evidence="3" id="KW-1185">Reference proteome</keyword>
<proteinExistence type="predicted"/>
<dbReference type="OMA" id="YEANTSY"/>
<evidence type="ECO:0008006" key="4">
    <source>
        <dbReference type="Google" id="ProtNLM"/>
    </source>
</evidence>
<evidence type="ECO:0000256" key="1">
    <source>
        <dbReference type="SAM" id="MobiDB-lite"/>
    </source>
</evidence>
<dbReference type="InParanoid" id="K1XMR9"/>
<dbReference type="AlphaFoldDB" id="K1XMR9"/>
<dbReference type="Proteomes" id="UP000006753">
    <property type="component" value="Unassembled WGS sequence"/>
</dbReference>
<sequence>MASKESSERLVFDPDGDLLLRFTCPVEEDEQEGDVANDHPQSYDDDGPLLPWIGDPSPLDEDKRHPEDPEEPHISVPGEDASTEETDAVLVPDAGLDGTSCPSVENGPPLRTTEMLVSSKHLMLVSPVFKAMFTHRFKEGETLRSNGHVEVELDDETYAFEILMDIIHCRIRKIPGHVSLQTLASLSIIVDKYQTLEPVELHVRLWLPELKKEFPTSMSPEVLPWLSIAWVFQLDDDFMDLTRIVQRESFAGWNAGKQCYPMPDRIYGRTSRSAQLAVEKLTWELRLAKVEEQRQACIDEALSLVENYISIYQNSSKSICRVLPRDSRLEFACDSMVLGSLLKSATQLGLWPRTSSMYHNSSVSKTLERITALEIVSLCRADSLRPDIGYDFDGISFPSCTKIKRTIHRKLNAIENRLVGLSLDF</sequence>
<reference evidence="2 3" key="1">
    <citation type="journal article" date="2012" name="BMC Genomics">
        <title>Sequencing the genome of Marssonina brunnea reveals fungus-poplar co-evolution.</title>
        <authorList>
            <person name="Zhu S."/>
            <person name="Cao Y.-Z."/>
            <person name="Jiang C."/>
            <person name="Tan B.-Y."/>
            <person name="Wang Z."/>
            <person name="Feng S."/>
            <person name="Zhang L."/>
            <person name="Su X.-H."/>
            <person name="Brejova B."/>
            <person name="Vinar T."/>
            <person name="Xu M."/>
            <person name="Wang M.-X."/>
            <person name="Zhang S.-G."/>
            <person name="Huang M.-R."/>
            <person name="Wu R."/>
            <person name="Zhou Y."/>
        </authorList>
    </citation>
    <scope>NUCLEOTIDE SEQUENCE [LARGE SCALE GENOMIC DNA]</scope>
    <source>
        <strain evidence="2 3">MB_m1</strain>
    </source>
</reference>
<name>K1XMR9_MARBU</name>
<protein>
    <recommendedName>
        <fullName evidence="4">BTB domain-containing protein</fullName>
    </recommendedName>
</protein>
<evidence type="ECO:0000313" key="2">
    <source>
        <dbReference type="EMBL" id="EKD13759.1"/>
    </source>
</evidence>
<dbReference type="EMBL" id="JH921448">
    <property type="protein sequence ID" value="EKD13759.1"/>
    <property type="molecule type" value="Genomic_DNA"/>
</dbReference>
<feature type="compositionally biased region" description="Acidic residues" evidence="1">
    <location>
        <begin position="26"/>
        <end position="35"/>
    </location>
</feature>
<evidence type="ECO:0000313" key="3">
    <source>
        <dbReference type="Proteomes" id="UP000006753"/>
    </source>
</evidence>
<feature type="compositionally biased region" description="Basic and acidic residues" evidence="1">
    <location>
        <begin position="60"/>
        <end position="73"/>
    </location>
</feature>
<dbReference type="HOGENOM" id="CLU_031555_2_2_1"/>
<organism evidence="2 3">
    <name type="scientific">Marssonina brunnea f. sp. multigermtubi (strain MB_m1)</name>
    <name type="common">Marssonina leaf spot fungus</name>
    <dbReference type="NCBI Taxonomy" id="1072389"/>
    <lineage>
        <taxon>Eukaryota</taxon>
        <taxon>Fungi</taxon>
        <taxon>Dikarya</taxon>
        <taxon>Ascomycota</taxon>
        <taxon>Pezizomycotina</taxon>
        <taxon>Leotiomycetes</taxon>
        <taxon>Helotiales</taxon>
        <taxon>Drepanopezizaceae</taxon>
        <taxon>Drepanopeziza</taxon>
    </lineage>
</organism>
<dbReference type="KEGG" id="mbe:MBM_07960"/>
<feature type="region of interest" description="Disordered" evidence="1">
    <location>
        <begin position="1"/>
        <end position="85"/>
    </location>
</feature>
<dbReference type="OrthoDB" id="5326346at2759"/>
<gene>
    <name evidence="2" type="ORF">MBM_07960</name>
</gene>